<sequence>MQGQNVVGRWAQAAALLAVALLTGAPARAEPPAVLPPFVAASLDAAGRLIAAPTDADTYILQALDQGAWYRRLLSFPGPHSVAISTATMRIGGSWGRSGTAEEALRACGGVASGCRLYLDRDEVVWRPRRSDPVPAALVPPPGPEADTGTLEGLFTGAFADAARCAGRPDTVWVEAAGRQACLRYHAGGLGPSNPTMFLLLDGDEVYPLYGRNRSMITGVAAIGTAPVERDAWIAARMAAIAEGAGLPFVVLKRPGTGGSSGNQWRNGKTLEETALLNAALDVLARRYGVRQWAIAGQSGGAAAAANLLAHRRDVACAALGSGPLSLAAQLSSQGADSAVVLPDLDDPLTHVGSIAPDRLRRVFVLSDELDSLVPLAVQQPWVDEASGRGLAVEHLVRRGWGGGPMHHDLTWRAVGVASSCAAAIGAPEPLQHASAERSTGSGVAANGG</sequence>
<evidence type="ECO:0008006" key="4">
    <source>
        <dbReference type="Google" id="ProtNLM"/>
    </source>
</evidence>
<accession>A0ABU8XRC6</accession>
<feature type="signal peptide" evidence="1">
    <location>
        <begin position="1"/>
        <end position="29"/>
    </location>
</feature>
<feature type="chain" id="PRO_5045294331" description="Alpha/beta hydrolase" evidence="1">
    <location>
        <begin position="30"/>
        <end position="449"/>
    </location>
</feature>
<name>A0ABU8XRC6_9PROT</name>
<gene>
    <name evidence="2" type="ORF">U1T56_10760</name>
</gene>
<evidence type="ECO:0000313" key="2">
    <source>
        <dbReference type="EMBL" id="MEK0083634.1"/>
    </source>
</evidence>
<proteinExistence type="predicted"/>
<dbReference type="RefSeq" id="WP_418159484.1">
    <property type="nucleotide sequence ID" value="NZ_JBBLZC010000009.1"/>
</dbReference>
<dbReference type="Gene3D" id="3.40.50.1820">
    <property type="entry name" value="alpha/beta hydrolase"/>
    <property type="match status" value="1"/>
</dbReference>
<evidence type="ECO:0000256" key="1">
    <source>
        <dbReference type="SAM" id="SignalP"/>
    </source>
</evidence>
<protein>
    <recommendedName>
        <fullName evidence="4">Alpha/beta hydrolase</fullName>
    </recommendedName>
</protein>
<evidence type="ECO:0000313" key="3">
    <source>
        <dbReference type="Proteomes" id="UP001375743"/>
    </source>
</evidence>
<dbReference type="EMBL" id="JBBLZC010000009">
    <property type="protein sequence ID" value="MEK0083634.1"/>
    <property type="molecule type" value="Genomic_DNA"/>
</dbReference>
<reference evidence="2 3" key="1">
    <citation type="submission" date="2024-01" db="EMBL/GenBank/DDBJ databases">
        <title>Multi-omics insights into the function and evolution of sodium benzoate biodegradation pathways in Benzoatithermus flavus gen. nov., sp. nov. from hot spring.</title>
        <authorList>
            <person name="Hu C.-J."/>
            <person name="Li W.-J."/>
        </authorList>
    </citation>
    <scope>NUCLEOTIDE SEQUENCE [LARGE SCALE GENOMIC DNA]</scope>
    <source>
        <strain evidence="2 3">SYSU G07066</strain>
    </source>
</reference>
<organism evidence="2 3">
    <name type="scientific">Benzoatithermus flavus</name>
    <dbReference type="NCBI Taxonomy" id="3108223"/>
    <lineage>
        <taxon>Bacteria</taxon>
        <taxon>Pseudomonadati</taxon>
        <taxon>Pseudomonadota</taxon>
        <taxon>Alphaproteobacteria</taxon>
        <taxon>Geminicoccales</taxon>
        <taxon>Geminicoccaceae</taxon>
        <taxon>Benzoatithermus</taxon>
    </lineage>
</organism>
<keyword evidence="1" id="KW-0732">Signal</keyword>
<comment type="caution">
    <text evidence="2">The sequence shown here is derived from an EMBL/GenBank/DDBJ whole genome shotgun (WGS) entry which is preliminary data.</text>
</comment>
<dbReference type="Proteomes" id="UP001375743">
    <property type="component" value="Unassembled WGS sequence"/>
</dbReference>
<keyword evidence="3" id="KW-1185">Reference proteome</keyword>
<dbReference type="InterPro" id="IPR029058">
    <property type="entry name" value="AB_hydrolase_fold"/>
</dbReference>
<dbReference type="SUPFAM" id="SSF53474">
    <property type="entry name" value="alpha/beta-Hydrolases"/>
    <property type="match status" value="1"/>
</dbReference>